<evidence type="ECO:0000313" key="2">
    <source>
        <dbReference type="Proteomes" id="UP000192907"/>
    </source>
</evidence>
<evidence type="ECO:0000313" key="1">
    <source>
        <dbReference type="EMBL" id="SMF46385.1"/>
    </source>
</evidence>
<dbReference type="EMBL" id="FWZT01000014">
    <property type="protein sequence ID" value="SMF46385.1"/>
    <property type="molecule type" value="Genomic_DNA"/>
</dbReference>
<dbReference type="AlphaFoldDB" id="A0A1Y6CBJ6"/>
<proteinExistence type="predicted"/>
<accession>A0A1Y6CBJ6</accession>
<reference evidence="2" key="1">
    <citation type="submission" date="2017-04" db="EMBL/GenBank/DDBJ databases">
        <authorList>
            <person name="Varghese N."/>
            <person name="Submissions S."/>
        </authorList>
    </citation>
    <scope>NUCLEOTIDE SEQUENCE [LARGE SCALE GENOMIC DNA]</scope>
    <source>
        <strain evidence="2">RKEM611</strain>
    </source>
</reference>
<gene>
    <name evidence="1" type="ORF">SAMN06296036_11445</name>
</gene>
<keyword evidence="2" id="KW-1185">Reference proteome</keyword>
<name>A0A1Y6CBJ6_9BACT</name>
<dbReference type="Proteomes" id="UP000192907">
    <property type="component" value="Unassembled WGS sequence"/>
</dbReference>
<protein>
    <submittedName>
        <fullName evidence="1">Uncharacterized protein</fullName>
    </submittedName>
</protein>
<organism evidence="1 2">
    <name type="scientific">Pseudobacteriovorax antillogorgiicola</name>
    <dbReference type="NCBI Taxonomy" id="1513793"/>
    <lineage>
        <taxon>Bacteria</taxon>
        <taxon>Pseudomonadati</taxon>
        <taxon>Bdellovibrionota</taxon>
        <taxon>Oligoflexia</taxon>
        <taxon>Oligoflexales</taxon>
        <taxon>Pseudobacteriovoracaceae</taxon>
        <taxon>Pseudobacteriovorax</taxon>
    </lineage>
</organism>
<sequence length="51" mass="6113">MFQRDRFPWGFGSTWQNLMKHYGKIAEGFEGQNYCDDIPTLNRLFITKKIL</sequence>